<accession>A0A4P7GIQ2</accession>
<sequence>MPTENQVRGEWGEKQVAKLVDCQVCRARKLSQLAGSFPSLDLVCRNCGGYLAQVKTPKMDAAKAPDWRPRTLMGAGWNPLQVQMSIGSMRDLYVVGAIPHRSTYRLAWIDRVPGPALLANADVFEYRLAVIGGGTRRHAMFNIAYHRIPPACVINVFTA</sequence>
<gene>
    <name evidence="1" type="ORF">EXE57_05710</name>
</gene>
<dbReference type="InterPro" id="IPR043025">
    <property type="entry name" value="DRP_PD-(D/E)XK_dom"/>
</dbReference>
<keyword evidence="2" id="KW-1185">Reference proteome</keyword>
<dbReference type="KEGG" id="noy:EXE57_05710"/>
<dbReference type="AlphaFoldDB" id="A0A4P7GIQ2"/>
<organism evidence="1 2">
    <name type="scientific">Nocardioides euryhalodurans</name>
    <dbReference type="NCBI Taxonomy" id="2518370"/>
    <lineage>
        <taxon>Bacteria</taxon>
        <taxon>Bacillati</taxon>
        <taxon>Actinomycetota</taxon>
        <taxon>Actinomycetes</taxon>
        <taxon>Propionibacteriales</taxon>
        <taxon>Nocardioidaceae</taxon>
        <taxon>Nocardioides</taxon>
    </lineage>
</organism>
<dbReference type="EMBL" id="CP038267">
    <property type="protein sequence ID" value="QBR91825.1"/>
    <property type="molecule type" value="Genomic_DNA"/>
</dbReference>
<evidence type="ECO:0000313" key="2">
    <source>
        <dbReference type="Proteomes" id="UP000294894"/>
    </source>
</evidence>
<dbReference type="RefSeq" id="WP_135074869.1">
    <property type="nucleotide sequence ID" value="NZ_CP038267.1"/>
</dbReference>
<evidence type="ECO:0000313" key="1">
    <source>
        <dbReference type="EMBL" id="QBR91825.1"/>
    </source>
</evidence>
<name>A0A4P7GIQ2_9ACTN</name>
<dbReference type="Proteomes" id="UP000294894">
    <property type="component" value="Chromosome"/>
</dbReference>
<reference evidence="1 2" key="1">
    <citation type="submission" date="2019-03" db="EMBL/GenBank/DDBJ databases">
        <title>Three New Species of Nocardioides, Nocardioides euryhalodurans sp. nov., Nocardioides seonyuensis sp. nov. and Nocardioides eburneoflavus sp. nov., Iolated from Soil.</title>
        <authorList>
            <person name="Roh S.G."/>
            <person name="Lee C."/>
            <person name="Kim M.-K."/>
            <person name="Kim S.B."/>
        </authorList>
    </citation>
    <scope>NUCLEOTIDE SEQUENCE [LARGE SCALE GENOMIC DNA]</scope>
    <source>
        <strain evidence="1 2">MMS17-SY117</strain>
    </source>
</reference>
<dbReference type="OrthoDB" id="1664032at2"/>
<dbReference type="Gene3D" id="3.40.210.30">
    <property type="entry name" value="Dam replacing family, catalytic PD-(D/E)XK domain"/>
    <property type="match status" value="1"/>
</dbReference>
<protein>
    <submittedName>
        <fullName evidence="1">Uncharacterized protein</fullName>
    </submittedName>
</protein>
<proteinExistence type="predicted"/>